<sequence length="401" mass="42432">MRREGTIANEDATVVVAGAGIGGLRTVEELRRAGHRGELVLVGAEKYPPYDRPPLSKGVLRGSKAASGARLRDDAFFADNDVVLRLGTAATSIDPIDHRVALDDGTTHDYDQLIIATGLRPRTFPPALRAPGVHALRSLDDCLAIRQTLSGAGSVLVIGAGFIGCEVAATLTEMGLSVCVVEQQPVPFAAVLGDTVGEFVARLHRSAGVDLRCGVGVHELIGAHSVVAGAVLSDGSEVEADVVVVGIGSEPVTEWLDGSGVRVGDGVLCDERGRTSVDGVWAVGDVAAWRTQTGAHRRIEHWTRAGEQARIVAHEILGCDDAEFSIPYLWTDQYGIRIQIFGDVFRSELVWASYDDNRKFVAVYAADGIVTGVVGAGTARKVRRLTSLIGRPTCALDEVAA</sequence>
<reference evidence="7 8" key="1">
    <citation type="submission" date="2017-06" db="EMBL/GenBank/DDBJ databases">
        <authorList>
            <person name="Kim H.J."/>
            <person name="Triplett B.A."/>
        </authorList>
    </citation>
    <scope>NUCLEOTIDE SEQUENCE [LARGE SCALE GENOMIC DNA]</scope>
    <source>
        <strain evidence="7 8">DSM 45207</strain>
    </source>
</reference>
<dbReference type="InterPro" id="IPR036188">
    <property type="entry name" value="FAD/NAD-bd_sf"/>
</dbReference>
<dbReference type="Proteomes" id="UP000198348">
    <property type="component" value="Unassembled WGS sequence"/>
</dbReference>
<dbReference type="InterPro" id="IPR016156">
    <property type="entry name" value="FAD/NAD-linked_Rdtase_dimer_sf"/>
</dbReference>
<dbReference type="SUPFAM" id="SSF51905">
    <property type="entry name" value="FAD/NAD(P)-binding domain"/>
    <property type="match status" value="2"/>
</dbReference>
<dbReference type="Gene3D" id="3.30.390.30">
    <property type="match status" value="1"/>
</dbReference>
<evidence type="ECO:0000256" key="1">
    <source>
        <dbReference type="ARBA" id="ARBA00001974"/>
    </source>
</evidence>
<dbReference type="PANTHER" id="PTHR43557">
    <property type="entry name" value="APOPTOSIS-INDUCING FACTOR 1"/>
    <property type="match status" value="1"/>
</dbReference>
<feature type="domain" description="FAD/NAD(P)-binding" evidence="5">
    <location>
        <begin position="13"/>
        <end position="309"/>
    </location>
</feature>
<dbReference type="Gene3D" id="3.50.50.60">
    <property type="entry name" value="FAD/NAD(P)-binding domain"/>
    <property type="match status" value="2"/>
</dbReference>
<keyword evidence="8" id="KW-1185">Reference proteome</keyword>
<evidence type="ECO:0000256" key="2">
    <source>
        <dbReference type="ARBA" id="ARBA00022630"/>
    </source>
</evidence>
<dbReference type="RefSeq" id="WP_089303331.1">
    <property type="nucleotide sequence ID" value="NZ_FZNW01000031.1"/>
</dbReference>
<dbReference type="GO" id="GO:0005737">
    <property type="term" value="C:cytoplasm"/>
    <property type="evidence" value="ECO:0007669"/>
    <property type="project" value="TreeGrafter"/>
</dbReference>
<dbReference type="Pfam" id="PF07992">
    <property type="entry name" value="Pyr_redox_2"/>
    <property type="match status" value="1"/>
</dbReference>
<evidence type="ECO:0000313" key="7">
    <source>
        <dbReference type="EMBL" id="SNR91046.1"/>
    </source>
</evidence>
<name>A0A239A5W1_9PSEU</name>
<dbReference type="PRINTS" id="PR00411">
    <property type="entry name" value="PNDRDTASEI"/>
</dbReference>
<accession>A0A239A5W1</accession>
<protein>
    <submittedName>
        <fullName evidence="7">Reductase C-terminal</fullName>
    </submittedName>
</protein>
<keyword evidence="2" id="KW-0285">Flavoprotein</keyword>
<dbReference type="GO" id="GO:0016651">
    <property type="term" value="F:oxidoreductase activity, acting on NAD(P)H"/>
    <property type="evidence" value="ECO:0007669"/>
    <property type="project" value="TreeGrafter"/>
</dbReference>
<dbReference type="Pfam" id="PF14759">
    <property type="entry name" value="Reductase_C"/>
    <property type="match status" value="1"/>
</dbReference>
<keyword evidence="4" id="KW-0560">Oxidoreductase</keyword>
<evidence type="ECO:0000259" key="5">
    <source>
        <dbReference type="Pfam" id="PF07992"/>
    </source>
</evidence>
<gene>
    <name evidence="7" type="ORF">SAMN06265360_13118</name>
</gene>
<proteinExistence type="predicted"/>
<evidence type="ECO:0000313" key="8">
    <source>
        <dbReference type="Proteomes" id="UP000198348"/>
    </source>
</evidence>
<dbReference type="InterPro" id="IPR050446">
    <property type="entry name" value="FAD-oxidoreductase/Apoptosis"/>
</dbReference>
<dbReference type="EMBL" id="FZNW01000031">
    <property type="protein sequence ID" value="SNR91046.1"/>
    <property type="molecule type" value="Genomic_DNA"/>
</dbReference>
<dbReference type="AlphaFoldDB" id="A0A239A5W1"/>
<dbReference type="PANTHER" id="PTHR43557:SF2">
    <property type="entry name" value="RIESKE DOMAIN-CONTAINING PROTEIN-RELATED"/>
    <property type="match status" value="1"/>
</dbReference>
<evidence type="ECO:0000256" key="4">
    <source>
        <dbReference type="ARBA" id="ARBA00023002"/>
    </source>
</evidence>
<dbReference type="OrthoDB" id="4475657at2"/>
<keyword evidence="3" id="KW-0274">FAD</keyword>
<organism evidence="7 8">
    <name type="scientific">Haloechinothrix alba</name>
    <dbReference type="NCBI Taxonomy" id="664784"/>
    <lineage>
        <taxon>Bacteria</taxon>
        <taxon>Bacillati</taxon>
        <taxon>Actinomycetota</taxon>
        <taxon>Actinomycetes</taxon>
        <taxon>Pseudonocardiales</taxon>
        <taxon>Pseudonocardiaceae</taxon>
        <taxon>Haloechinothrix</taxon>
    </lineage>
</organism>
<evidence type="ECO:0000259" key="6">
    <source>
        <dbReference type="Pfam" id="PF14759"/>
    </source>
</evidence>
<dbReference type="InterPro" id="IPR023753">
    <property type="entry name" value="FAD/NAD-binding_dom"/>
</dbReference>
<dbReference type="InterPro" id="IPR028202">
    <property type="entry name" value="Reductase_C"/>
</dbReference>
<comment type="cofactor">
    <cofactor evidence="1">
        <name>FAD</name>
        <dbReference type="ChEBI" id="CHEBI:57692"/>
    </cofactor>
</comment>
<dbReference type="SUPFAM" id="SSF55424">
    <property type="entry name" value="FAD/NAD-linked reductases, dimerisation (C-terminal) domain"/>
    <property type="match status" value="1"/>
</dbReference>
<evidence type="ECO:0000256" key="3">
    <source>
        <dbReference type="ARBA" id="ARBA00022827"/>
    </source>
</evidence>
<dbReference type="PRINTS" id="PR00368">
    <property type="entry name" value="FADPNR"/>
</dbReference>
<feature type="domain" description="Reductase C-terminal" evidence="6">
    <location>
        <begin position="328"/>
        <end position="393"/>
    </location>
</feature>